<proteinExistence type="predicted"/>
<sequence>MVPGGLVQCLRGGGLPTAPCFHEQLIDTIIVTDSFHSLNLRTSHVLKPIASLTAPFPEQDRQNPKRDIRG</sequence>
<dbReference type="EMBL" id="MU277207">
    <property type="protein sequence ID" value="KAI0062469.1"/>
    <property type="molecule type" value="Genomic_DNA"/>
</dbReference>
<evidence type="ECO:0000313" key="2">
    <source>
        <dbReference type="Proteomes" id="UP000814140"/>
    </source>
</evidence>
<name>A0ACB8T0Y0_9AGAM</name>
<accession>A0ACB8T0Y0</accession>
<keyword evidence="2" id="KW-1185">Reference proteome</keyword>
<evidence type="ECO:0000313" key="1">
    <source>
        <dbReference type="EMBL" id="KAI0062469.1"/>
    </source>
</evidence>
<organism evidence="1 2">
    <name type="scientific">Artomyces pyxidatus</name>
    <dbReference type="NCBI Taxonomy" id="48021"/>
    <lineage>
        <taxon>Eukaryota</taxon>
        <taxon>Fungi</taxon>
        <taxon>Dikarya</taxon>
        <taxon>Basidiomycota</taxon>
        <taxon>Agaricomycotina</taxon>
        <taxon>Agaricomycetes</taxon>
        <taxon>Russulales</taxon>
        <taxon>Auriscalpiaceae</taxon>
        <taxon>Artomyces</taxon>
    </lineage>
</organism>
<gene>
    <name evidence="1" type="ORF">BV25DRAFT_1825466</name>
</gene>
<reference evidence="1" key="2">
    <citation type="journal article" date="2022" name="New Phytol.">
        <title>Evolutionary transition to the ectomycorrhizal habit in the genomes of a hyperdiverse lineage of mushroom-forming fungi.</title>
        <authorList>
            <person name="Looney B."/>
            <person name="Miyauchi S."/>
            <person name="Morin E."/>
            <person name="Drula E."/>
            <person name="Courty P.E."/>
            <person name="Kohler A."/>
            <person name="Kuo A."/>
            <person name="LaButti K."/>
            <person name="Pangilinan J."/>
            <person name="Lipzen A."/>
            <person name="Riley R."/>
            <person name="Andreopoulos W."/>
            <person name="He G."/>
            <person name="Johnson J."/>
            <person name="Nolan M."/>
            <person name="Tritt A."/>
            <person name="Barry K.W."/>
            <person name="Grigoriev I.V."/>
            <person name="Nagy L.G."/>
            <person name="Hibbett D."/>
            <person name="Henrissat B."/>
            <person name="Matheny P.B."/>
            <person name="Labbe J."/>
            <person name="Martin F.M."/>
        </authorList>
    </citation>
    <scope>NUCLEOTIDE SEQUENCE</scope>
    <source>
        <strain evidence="1">HHB10654</strain>
    </source>
</reference>
<comment type="caution">
    <text evidence="1">The sequence shown here is derived from an EMBL/GenBank/DDBJ whole genome shotgun (WGS) entry which is preliminary data.</text>
</comment>
<reference evidence="1" key="1">
    <citation type="submission" date="2021-03" db="EMBL/GenBank/DDBJ databases">
        <authorList>
            <consortium name="DOE Joint Genome Institute"/>
            <person name="Ahrendt S."/>
            <person name="Looney B.P."/>
            <person name="Miyauchi S."/>
            <person name="Morin E."/>
            <person name="Drula E."/>
            <person name="Courty P.E."/>
            <person name="Chicoki N."/>
            <person name="Fauchery L."/>
            <person name="Kohler A."/>
            <person name="Kuo A."/>
            <person name="Labutti K."/>
            <person name="Pangilinan J."/>
            <person name="Lipzen A."/>
            <person name="Riley R."/>
            <person name="Andreopoulos W."/>
            <person name="He G."/>
            <person name="Johnson J."/>
            <person name="Barry K.W."/>
            <person name="Grigoriev I.V."/>
            <person name="Nagy L."/>
            <person name="Hibbett D."/>
            <person name="Henrissat B."/>
            <person name="Matheny P.B."/>
            <person name="Labbe J."/>
            <person name="Martin F."/>
        </authorList>
    </citation>
    <scope>NUCLEOTIDE SEQUENCE</scope>
    <source>
        <strain evidence="1">HHB10654</strain>
    </source>
</reference>
<dbReference type="Proteomes" id="UP000814140">
    <property type="component" value="Unassembled WGS sequence"/>
</dbReference>
<protein>
    <submittedName>
        <fullName evidence="1">Uncharacterized protein</fullName>
    </submittedName>
</protein>